<evidence type="ECO:0000256" key="3">
    <source>
        <dbReference type="ARBA" id="ARBA00023027"/>
    </source>
</evidence>
<dbReference type="Pfam" id="PF01582">
    <property type="entry name" value="TIR"/>
    <property type="match status" value="1"/>
</dbReference>
<dbReference type="GO" id="GO:0051707">
    <property type="term" value="P:response to other organism"/>
    <property type="evidence" value="ECO:0007669"/>
    <property type="project" value="UniProtKB-ARBA"/>
</dbReference>
<dbReference type="Pfam" id="PF23598">
    <property type="entry name" value="LRR_14"/>
    <property type="match status" value="1"/>
</dbReference>
<dbReference type="InterPro" id="IPR027417">
    <property type="entry name" value="P-loop_NTPase"/>
</dbReference>
<dbReference type="OrthoDB" id="2018313at2759"/>
<dbReference type="InterPro" id="IPR000157">
    <property type="entry name" value="TIR_dom"/>
</dbReference>
<dbReference type="InterPro" id="IPR003591">
    <property type="entry name" value="Leu-rich_rpt_typical-subtyp"/>
</dbReference>
<gene>
    <name evidence="5" type="ORF">CMV_003892</name>
</gene>
<dbReference type="EMBL" id="JRKL02000315">
    <property type="protein sequence ID" value="KAF3972631.1"/>
    <property type="molecule type" value="Genomic_DNA"/>
</dbReference>
<dbReference type="GO" id="GO:0006952">
    <property type="term" value="P:defense response"/>
    <property type="evidence" value="ECO:0007669"/>
    <property type="project" value="UniProtKB-KW"/>
</dbReference>
<evidence type="ECO:0000313" key="5">
    <source>
        <dbReference type="EMBL" id="KAF3972631.1"/>
    </source>
</evidence>
<comment type="caution">
    <text evidence="5">The sequence shown here is derived from an EMBL/GenBank/DDBJ whole genome shotgun (WGS) entry which is preliminary data.</text>
</comment>
<reference evidence="5" key="1">
    <citation type="submission" date="2020-03" db="EMBL/GenBank/DDBJ databases">
        <title>Castanea mollissima Vanexum genome sequencing.</title>
        <authorList>
            <person name="Staton M."/>
        </authorList>
    </citation>
    <scope>NUCLEOTIDE SEQUENCE</scope>
    <source>
        <tissue evidence="5">Leaf</tissue>
    </source>
</reference>
<dbReference type="SMART" id="SM00369">
    <property type="entry name" value="LRR_TYP"/>
    <property type="match status" value="7"/>
</dbReference>
<dbReference type="SMART" id="SM00255">
    <property type="entry name" value="TIR"/>
    <property type="match status" value="1"/>
</dbReference>
<dbReference type="InterPro" id="IPR035897">
    <property type="entry name" value="Toll_tir_struct_dom_sf"/>
</dbReference>
<dbReference type="PRINTS" id="PR00364">
    <property type="entry name" value="DISEASERSIST"/>
</dbReference>
<dbReference type="SUPFAM" id="SSF52200">
    <property type="entry name" value="Toll/Interleukin receptor TIR domain"/>
    <property type="match status" value="1"/>
</dbReference>
<dbReference type="InterPro" id="IPR055414">
    <property type="entry name" value="LRR_R13L4/SHOC2-like"/>
</dbReference>
<dbReference type="Gene3D" id="3.40.50.10140">
    <property type="entry name" value="Toll/interleukin-1 receptor homology (TIR) domain"/>
    <property type="match status" value="1"/>
</dbReference>
<keyword evidence="1" id="KW-0433">Leucine-rich repeat</keyword>
<keyword evidence="6" id="KW-1185">Reference proteome</keyword>
<dbReference type="Pfam" id="PF00560">
    <property type="entry name" value="LRR_1"/>
    <property type="match status" value="1"/>
</dbReference>
<keyword evidence="2" id="KW-0677">Repeat</keyword>
<dbReference type="PROSITE" id="PS50104">
    <property type="entry name" value="TIR"/>
    <property type="match status" value="1"/>
</dbReference>
<dbReference type="AlphaFoldDB" id="A0A8J4RZ56"/>
<accession>A0A8J4RZ56</accession>
<dbReference type="Gene3D" id="3.80.10.10">
    <property type="entry name" value="Ribonuclease Inhibitor"/>
    <property type="match status" value="3"/>
</dbReference>
<dbReference type="GO" id="GO:0043531">
    <property type="term" value="F:ADP binding"/>
    <property type="evidence" value="ECO:0007669"/>
    <property type="project" value="InterPro"/>
</dbReference>
<protein>
    <recommendedName>
        <fullName evidence="4">TIR domain-containing protein</fullName>
    </recommendedName>
</protein>
<evidence type="ECO:0000259" key="4">
    <source>
        <dbReference type="PROSITE" id="PS50104"/>
    </source>
</evidence>
<dbReference type="InterPro" id="IPR001611">
    <property type="entry name" value="Leu-rich_rpt"/>
</dbReference>
<dbReference type="InterPro" id="IPR044974">
    <property type="entry name" value="Disease_R_plants"/>
</dbReference>
<dbReference type="Gene3D" id="3.40.50.300">
    <property type="entry name" value="P-loop containing nucleotide triphosphate hydrolases"/>
    <property type="match status" value="1"/>
</dbReference>
<evidence type="ECO:0000313" key="6">
    <source>
        <dbReference type="Proteomes" id="UP000737018"/>
    </source>
</evidence>
<dbReference type="Pfam" id="PF00931">
    <property type="entry name" value="NB-ARC"/>
    <property type="match status" value="1"/>
</dbReference>
<dbReference type="PANTHER" id="PTHR11017">
    <property type="entry name" value="LEUCINE-RICH REPEAT-CONTAINING PROTEIN"/>
    <property type="match status" value="1"/>
</dbReference>
<dbReference type="InterPro" id="IPR032675">
    <property type="entry name" value="LRR_dom_sf"/>
</dbReference>
<dbReference type="InterPro" id="IPR002182">
    <property type="entry name" value="NB-ARC"/>
</dbReference>
<dbReference type="FunFam" id="3.40.50.10140:FF:000007">
    <property type="entry name" value="Disease resistance protein (TIR-NBS-LRR class)"/>
    <property type="match status" value="1"/>
</dbReference>
<dbReference type="Proteomes" id="UP000737018">
    <property type="component" value="Unassembled WGS sequence"/>
</dbReference>
<feature type="domain" description="TIR" evidence="4">
    <location>
        <begin position="19"/>
        <end position="183"/>
    </location>
</feature>
<keyword evidence="3" id="KW-0520">NAD</keyword>
<name>A0A8J4RZ56_9ROSI</name>
<dbReference type="GO" id="GO:0007165">
    <property type="term" value="P:signal transduction"/>
    <property type="evidence" value="ECO:0007669"/>
    <property type="project" value="InterPro"/>
</dbReference>
<proteinExistence type="predicted"/>
<dbReference type="SUPFAM" id="SSF52058">
    <property type="entry name" value="L domain-like"/>
    <property type="match status" value="2"/>
</dbReference>
<evidence type="ECO:0000256" key="2">
    <source>
        <dbReference type="ARBA" id="ARBA00022737"/>
    </source>
</evidence>
<sequence>MVDHNNEDDAISSSEVSRLRWHVFLSFRGEDTRYPFINNLYTSLHNKGIRAFRDDDGLRRGDEIAQTLLDAIEESAASIVIISPNYASSRWCLEELSKICECKRLILPVFYQVDPSDVRKQRGPFFGKHFREHEEKGIEKEKVMKWRKAMETAGGKAGFVFQDKDRDSNEAQAKLIQLLVKRVLEELDSTPLDVAPYTVGLESRIEELMSLLDVRSNGIRVLGLYGVGGVGKTTLAKSLYNKLVGSFEYLVFMKNDRENSEKDDDLVYLQNKLINHLSPSKPPVYEVNSGISAIKDVVHEKRVLVIMDDIHNIRDMGRQIVLDESPVNPGMRSRLWDRDEIMTVLKAEKGTRCIEGIVLDFEGRPFVQDPSGERISRENLQRMPNLTSALTYAKEWCKKFLQDNAENEREVVLRTKPFESMVNLRLLQINHVRLEGKYKYLPAGLKWLQWKECPLKTLPSDFCPRELAVLDLSRSGIEKVWSSYTSKVAENLMVMNLSRCYNLAAIPDLSGNHALEKLILVELPESIFRLTKLEKIDLNHCQLLRKLPKCIGKLSSLKELSLNDSAMEEIPESVGSLSNLEILSLMWCGSVTAIPDSVGSLISLTKLLINGSAIKELPISIGSLSYLNELSVGNCEDLSKLPNSIEGLASMVELQLDGTPITYLPDQVGALKMLRKLEMRNCKNLRFLPESIGSMLALTTLNLFGANIIELPESTGMLENLILLRLNKCTQLCKLPSSIGNLKSLRHLWMEETAVTELPESFGMLSSLMILKMDKKPYIELSGNSVPNSIEFPTSFSNLCSLVELNARAWKLCGKIPDDFEKLSSLESLNLGYNNFFSLPSSLTGLFNLKKLLLPYCKELKSLPPLPSNLEEVNVANCTALESVSDLSNLERLQELNLANCEKVVDIPGLECLKSLTRLHMCGCKACSSMVKSRLSKVCLRNIRTLSMPGSRIPDWFQEGVRFSEHKNREIKGDDDYEGDEESLDESQLSISEKLSKFFICLEEEDHTSQSDCVVESQVQAIEEEEEEREISEPVWWDFLQPLQRCFCL</sequence>
<organism evidence="5 6">
    <name type="scientific">Castanea mollissima</name>
    <name type="common">Chinese chestnut</name>
    <dbReference type="NCBI Taxonomy" id="60419"/>
    <lineage>
        <taxon>Eukaryota</taxon>
        <taxon>Viridiplantae</taxon>
        <taxon>Streptophyta</taxon>
        <taxon>Embryophyta</taxon>
        <taxon>Tracheophyta</taxon>
        <taxon>Spermatophyta</taxon>
        <taxon>Magnoliopsida</taxon>
        <taxon>eudicotyledons</taxon>
        <taxon>Gunneridae</taxon>
        <taxon>Pentapetalae</taxon>
        <taxon>rosids</taxon>
        <taxon>fabids</taxon>
        <taxon>Fagales</taxon>
        <taxon>Fagaceae</taxon>
        <taxon>Castanea</taxon>
    </lineage>
</organism>
<dbReference type="SUPFAM" id="SSF52540">
    <property type="entry name" value="P-loop containing nucleoside triphosphate hydrolases"/>
    <property type="match status" value="1"/>
</dbReference>
<evidence type="ECO:0000256" key="1">
    <source>
        <dbReference type="ARBA" id="ARBA00022614"/>
    </source>
</evidence>
<dbReference type="PANTHER" id="PTHR11017:SF385">
    <property type="entry name" value="DISEASE RESISTANCE PROTEIN (TIR-NBS-LRR CLASS)-RELATED"/>
    <property type="match status" value="1"/>
</dbReference>